<name>A0ABQ4FQ70_9ACTN</name>
<dbReference type="InterPro" id="IPR009081">
    <property type="entry name" value="PP-bd_ACP"/>
</dbReference>
<gene>
    <name evidence="4" type="ORF">Mam01_71340</name>
</gene>
<dbReference type="PROSITE" id="PS50075">
    <property type="entry name" value="CARRIER"/>
    <property type="match status" value="1"/>
</dbReference>
<dbReference type="Pfam" id="PF00550">
    <property type="entry name" value="PP-binding"/>
    <property type="match status" value="1"/>
</dbReference>
<dbReference type="InterPro" id="IPR006162">
    <property type="entry name" value="Ppantetheine_attach_site"/>
</dbReference>
<dbReference type="SUPFAM" id="SSF47336">
    <property type="entry name" value="ACP-like"/>
    <property type="match status" value="1"/>
</dbReference>
<evidence type="ECO:0000256" key="2">
    <source>
        <dbReference type="ARBA" id="ARBA00022553"/>
    </source>
</evidence>
<dbReference type="Gene3D" id="1.10.1200.10">
    <property type="entry name" value="ACP-like"/>
    <property type="match status" value="1"/>
</dbReference>
<evidence type="ECO:0000259" key="3">
    <source>
        <dbReference type="PROSITE" id="PS50075"/>
    </source>
</evidence>
<feature type="domain" description="Carrier" evidence="3">
    <location>
        <begin position="5"/>
        <end position="83"/>
    </location>
</feature>
<evidence type="ECO:0000313" key="4">
    <source>
        <dbReference type="EMBL" id="GIH36970.1"/>
    </source>
</evidence>
<dbReference type="Proteomes" id="UP000651728">
    <property type="component" value="Unassembled WGS sequence"/>
</dbReference>
<dbReference type="EMBL" id="BOOB01000083">
    <property type="protein sequence ID" value="GIH36970.1"/>
    <property type="molecule type" value="Genomic_DNA"/>
</dbReference>
<organism evidence="4 5">
    <name type="scientific">Microbispora amethystogenes</name>
    <dbReference type="NCBI Taxonomy" id="1427754"/>
    <lineage>
        <taxon>Bacteria</taxon>
        <taxon>Bacillati</taxon>
        <taxon>Actinomycetota</taxon>
        <taxon>Actinomycetes</taxon>
        <taxon>Streptosporangiales</taxon>
        <taxon>Streptosporangiaceae</taxon>
        <taxon>Microbispora</taxon>
    </lineage>
</organism>
<comment type="caution">
    <text evidence="4">The sequence shown here is derived from an EMBL/GenBank/DDBJ whole genome shotgun (WGS) entry which is preliminary data.</text>
</comment>
<keyword evidence="1" id="KW-0596">Phosphopantetheine</keyword>
<reference evidence="4 5" key="1">
    <citation type="submission" date="2021-01" db="EMBL/GenBank/DDBJ databases">
        <title>Whole genome shotgun sequence of Microbispora amethystogenes NBRC 101907.</title>
        <authorList>
            <person name="Komaki H."/>
            <person name="Tamura T."/>
        </authorList>
    </citation>
    <scope>NUCLEOTIDE SEQUENCE [LARGE SCALE GENOMIC DNA]</scope>
    <source>
        <strain evidence="4 5">NBRC 101907</strain>
    </source>
</reference>
<sequence length="83" mass="9378">MERAIMWDERFETILRKHLPFLPDGAQLTESSDLRDLGLDSLSMVDLLATLESTYQVRFRDDMLSLGNFATPGALWATLSSVT</sequence>
<proteinExistence type="predicted"/>
<accession>A0ABQ4FQ70</accession>
<evidence type="ECO:0000313" key="5">
    <source>
        <dbReference type="Proteomes" id="UP000651728"/>
    </source>
</evidence>
<dbReference type="InterPro" id="IPR036736">
    <property type="entry name" value="ACP-like_sf"/>
</dbReference>
<keyword evidence="2" id="KW-0597">Phosphoprotein</keyword>
<protein>
    <recommendedName>
        <fullName evidence="3">Carrier domain-containing protein</fullName>
    </recommendedName>
</protein>
<dbReference type="PROSITE" id="PS00012">
    <property type="entry name" value="PHOSPHOPANTETHEINE"/>
    <property type="match status" value="1"/>
</dbReference>
<keyword evidence="5" id="KW-1185">Reference proteome</keyword>
<evidence type="ECO:0000256" key="1">
    <source>
        <dbReference type="ARBA" id="ARBA00022450"/>
    </source>
</evidence>
<dbReference type="RefSeq" id="WP_239101869.1">
    <property type="nucleotide sequence ID" value="NZ_BAABEJ010000039.1"/>
</dbReference>